<dbReference type="EC" id="2.7.1.148" evidence="2 9"/>
<dbReference type="OrthoDB" id="9809438at2"/>
<dbReference type="GO" id="GO:0005524">
    <property type="term" value="F:ATP binding"/>
    <property type="evidence" value="ECO:0007669"/>
    <property type="project" value="UniProtKB-UniRule"/>
</dbReference>
<protein>
    <recommendedName>
        <fullName evidence="3 9">4-diphosphocytidyl-2-C-methyl-D-erythritol kinase</fullName>
        <shortName evidence="9">CMK</shortName>
        <ecNumber evidence="2 9">2.7.1.148</ecNumber>
    </recommendedName>
    <alternativeName>
        <fullName evidence="8 9">4-(cytidine-5'-diphospho)-2-C-methyl-D-erythritol kinase</fullName>
    </alternativeName>
</protein>
<evidence type="ECO:0000256" key="7">
    <source>
        <dbReference type="ARBA" id="ARBA00022840"/>
    </source>
</evidence>
<evidence type="ECO:0000259" key="10">
    <source>
        <dbReference type="Pfam" id="PF00288"/>
    </source>
</evidence>
<dbReference type="Pfam" id="PF00288">
    <property type="entry name" value="GHMP_kinases_N"/>
    <property type="match status" value="1"/>
</dbReference>
<dbReference type="AlphaFoldDB" id="A0A1B1YA54"/>
<dbReference type="HAMAP" id="MF_00061">
    <property type="entry name" value="IspE"/>
    <property type="match status" value="1"/>
</dbReference>
<comment type="similarity">
    <text evidence="1 9">Belongs to the GHMP kinase family. IspE subfamily.</text>
</comment>
<keyword evidence="5 9" id="KW-0547">Nucleotide-binding</keyword>
<dbReference type="SUPFAM" id="SSF55060">
    <property type="entry name" value="GHMP Kinase, C-terminal domain"/>
    <property type="match status" value="1"/>
</dbReference>
<dbReference type="RefSeq" id="WP_015357851.1">
    <property type="nucleotide sequence ID" value="NZ_CP014672.1"/>
</dbReference>
<organism evidence="12 13">
    <name type="scientific">Thermoclostridium stercorarium subsp. thermolacticum DSM 2910</name>
    <dbReference type="NCBI Taxonomy" id="1121336"/>
    <lineage>
        <taxon>Bacteria</taxon>
        <taxon>Bacillati</taxon>
        <taxon>Bacillota</taxon>
        <taxon>Clostridia</taxon>
        <taxon>Eubacteriales</taxon>
        <taxon>Oscillospiraceae</taxon>
        <taxon>Thermoclostridium</taxon>
    </lineage>
</organism>
<dbReference type="NCBIfam" id="TIGR00154">
    <property type="entry name" value="ispE"/>
    <property type="match status" value="1"/>
</dbReference>
<dbReference type="InterPro" id="IPR014721">
    <property type="entry name" value="Ribsml_uS5_D2-typ_fold_subgr"/>
</dbReference>
<dbReference type="PIRSF" id="PIRSF010376">
    <property type="entry name" value="IspE"/>
    <property type="match status" value="1"/>
</dbReference>
<evidence type="ECO:0000256" key="8">
    <source>
        <dbReference type="ARBA" id="ARBA00032554"/>
    </source>
</evidence>
<dbReference type="GO" id="GO:0016114">
    <property type="term" value="P:terpenoid biosynthetic process"/>
    <property type="evidence" value="ECO:0007669"/>
    <property type="project" value="UniProtKB-UniRule"/>
</dbReference>
<comment type="catalytic activity">
    <reaction evidence="9">
        <text>4-CDP-2-C-methyl-D-erythritol + ATP = 4-CDP-2-C-methyl-D-erythritol 2-phosphate + ADP + H(+)</text>
        <dbReference type="Rhea" id="RHEA:18437"/>
        <dbReference type="ChEBI" id="CHEBI:15378"/>
        <dbReference type="ChEBI" id="CHEBI:30616"/>
        <dbReference type="ChEBI" id="CHEBI:57823"/>
        <dbReference type="ChEBI" id="CHEBI:57919"/>
        <dbReference type="ChEBI" id="CHEBI:456216"/>
        <dbReference type="EC" id="2.7.1.148"/>
    </reaction>
</comment>
<keyword evidence="7 9" id="KW-0067">ATP-binding</keyword>
<evidence type="ECO:0000313" key="13">
    <source>
        <dbReference type="Proteomes" id="UP000092971"/>
    </source>
</evidence>
<keyword evidence="6 9" id="KW-0418">Kinase</keyword>
<evidence type="ECO:0000256" key="9">
    <source>
        <dbReference type="HAMAP-Rule" id="MF_00061"/>
    </source>
</evidence>
<dbReference type="Proteomes" id="UP000092971">
    <property type="component" value="Chromosome"/>
</dbReference>
<accession>A0A1B1YA54</accession>
<gene>
    <name evidence="9" type="primary">ispE</name>
    <name evidence="12" type="ORF">CSTERTH_00570</name>
</gene>
<sequence>MERIKLFAQAKINLSLDVTGRLENGYHTLRMIMQTISLCDEVVLEKAREGIEILCDHPNLPCDERNICYKAAREFFMKTGIGAFGDGKNSDGTVSAKGCICEETGNLYAGVRINIKKRIPIGAGLAGGSSDAAAVLKGLNILYNTNLHPGELAEIGLKCGADVPFCIYGGTYLAEGIGERLTKLPSFSGVNAVVVKPDFSVSTAWVYKNYSLDELKERPDTDAIIDAIGTKDIAKVAGKMRNVLESVTAVKYPEINKIKHALKKLGALGSMMSGSGPAVFGLFENFEKANTAFEELRKIYKQTYLVSTTDGGEIYGENI</sequence>
<dbReference type="InterPro" id="IPR020568">
    <property type="entry name" value="Ribosomal_Su5_D2-typ_SF"/>
</dbReference>
<feature type="active site" evidence="9">
    <location>
        <position position="162"/>
    </location>
</feature>
<dbReference type="InterPro" id="IPR013750">
    <property type="entry name" value="GHMP_kinase_C_dom"/>
</dbReference>
<evidence type="ECO:0000256" key="3">
    <source>
        <dbReference type="ARBA" id="ARBA00017473"/>
    </source>
</evidence>
<proteinExistence type="inferred from homology"/>
<dbReference type="EMBL" id="CP014672">
    <property type="protein sequence ID" value="ANW97632.1"/>
    <property type="molecule type" value="Genomic_DNA"/>
</dbReference>
<dbReference type="InterPro" id="IPR036554">
    <property type="entry name" value="GHMP_kinase_C_sf"/>
</dbReference>
<feature type="binding site" evidence="9">
    <location>
        <begin position="120"/>
        <end position="130"/>
    </location>
    <ligand>
        <name>ATP</name>
        <dbReference type="ChEBI" id="CHEBI:30616"/>
    </ligand>
</feature>
<feature type="active site" evidence="9">
    <location>
        <position position="11"/>
    </location>
</feature>
<dbReference type="PANTHER" id="PTHR43527">
    <property type="entry name" value="4-DIPHOSPHOCYTIDYL-2-C-METHYL-D-ERYTHRITOL KINASE, CHLOROPLASTIC"/>
    <property type="match status" value="1"/>
</dbReference>
<comment type="function">
    <text evidence="9">Catalyzes the phosphorylation of the position 2 hydroxy group of 4-diphosphocytidyl-2C-methyl-D-erythritol.</text>
</comment>
<evidence type="ECO:0000256" key="5">
    <source>
        <dbReference type="ARBA" id="ARBA00022741"/>
    </source>
</evidence>
<dbReference type="GO" id="GO:0019288">
    <property type="term" value="P:isopentenyl diphosphate biosynthetic process, methylerythritol 4-phosphate pathway"/>
    <property type="evidence" value="ECO:0007669"/>
    <property type="project" value="UniProtKB-UniRule"/>
</dbReference>
<dbReference type="Pfam" id="PF08544">
    <property type="entry name" value="GHMP_kinases_C"/>
    <property type="match status" value="1"/>
</dbReference>
<comment type="pathway">
    <text evidence="9">Isoprenoid biosynthesis; isopentenyl diphosphate biosynthesis via DXP pathway; isopentenyl diphosphate from 1-deoxy-D-xylulose 5-phosphate: step 3/6.</text>
</comment>
<evidence type="ECO:0000256" key="4">
    <source>
        <dbReference type="ARBA" id="ARBA00022679"/>
    </source>
</evidence>
<evidence type="ECO:0000256" key="1">
    <source>
        <dbReference type="ARBA" id="ARBA00009684"/>
    </source>
</evidence>
<evidence type="ECO:0000256" key="6">
    <source>
        <dbReference type="ARBA" id="ARBA00022777"/>
    </source>
</evidence>
<keyword evidence="9" id="KW-0414">Isoprene biosynthesis</keyword>
<dbReference type="GO" id="GO:0050515">
    <property type="term" value="F:4-(cytidine 5'-diphospho)-2-C-methyl-D-erythritol kinase activity"/>
    <property type="evidence" value="ECO:0007669"/>
    <property type="project" value="UniProtKB-UniRule"/>
</dbReference>
<feature type="domain" description="GHMP kinase C-terminal" evidence="11">
    <location>
        <begin position="225"/>
        <end position="301"/>
    </location>
</feature>
<feature type="domain" description="GHMP kinase N-terminal" evidence="10">
    <location>
        <begin position="99"/>
        <end position="170"/>
    </location>
</feature>
<evidence type="ECO:0000256" key="2">
    <source>
        <dbReference type="ARBA" id="ARBA00012052"/>
    </source>
</evidence>
<dbReference type="Gene3D" id="3.30.70.890">
    <property type="entry name" value="GHMP kinase, C-terminal domain"/>
    <property type="match status" value="1"/>
</dbReference>
<dbReference type="PANTHER" id="PTHR43527:SF2">
    <property type="entry name" value="4-DIPHOSPHOCYTIDYL-2-C-METHYL-D-ERYTHRITOL KINASE, CHLOROPLASTIC"/>
    <property type="match status" value="1"/>
</dbReference>
<evidence type="ECO:0000313" key="12">
    <source>
        <dbReference type="EMBL" id="ANW97632.1"/>
    </source>
</evidence>
<dbReference type="UniPathway" id="UPA00056">
    <property type="reaction ID" value="UER00094"/>
</dbReference>
<keyword evidence="4 9" id="KW-0808">Transferase</keyword>
<dbReference type="Gene3D" id="3.30.230.10">
    <property type="match status" value="1"/>
</dbReference>
<dbReference type="SUPFAM" id="SSF54211">
    <property type="entry name" value="Ribosomal protein S5 domain 2-like"/>
    <property type="match status" value="1"/>
</dbReference>
<name>A0A1B1YA54_THEST</name>
<dbReference type="InterPro" id="IPR006204">
    <property type="entry name" value="GHMP_kinase_N_dom"/>
</dbReference>
<evidence type="ECO:0000259" key="11">
    <source>
        <dbReference type="Pfam" id="PF08544"/>
    </source>
</evidence>
<dbReference type="InterPro" id="IPR004424">
    <property type="entry name" value="IspE"/>
</dbReference>
<reference evidence="12 13" key="1">
    <citation type="submission" date="2016-02" db="EMBL/GenBank/DDBJ databases">
        <title>Comparison of Clostridium stercorarium subspecies using comparative genomics and transcriptomics.</title>
        <authorList>
            <person name="Schellenberg J."/>
            <person name="Thallinger G."/>
            <person name="Levin D.B."/>
            <person name="Zhang X."/>
            <person name="Alvare G."/>
            <person name="Fristensky B."/>
            <person name="Sparling R."/>
        </authorList>
    </citation>
    <scope>NUCLEOTIDE SEQUENCE [LARGE SCALE GENOMIC DNA]</scope>
    <source>
        <strain evidence="12 13">DSM 2910</strain>
    </source>
</reference>